<dbReference type="AlphaFoldDB" id="A0A9P6HH28"/>
<feature type="compositionally biased region" description="Polar residues" evidence="1">
    <location>
        <begin position="31"/>
        <end position="42"/>
    </location>
</feature>
<feature type="region of interest" description="Disordered" evidence="1">
    <location>
        <begin position="555"/>
        <end position="607"/>
    </location>
</feature>
<evidence type="ECO:0000313" key="4">
    <source>
        <dbReference type="Proteomes" id="UP000736335"/>
    </source>
</evidence>
<feature type="compositionally biased region" description="Basic and acidic residues" evidence="1">
    <location>
        <begin position="577"/>
        <end position="589"/>
    </location>
</feature>
<feature type="compositionally biased region" description="Polar residues" evidence="1">
    <location>
        <begin position="189"/>
        <end position="211"/>
    </location>
</feature>
<name>A0A9P6HH28_9AGAM</name>
<reference evidence="3" key="2">
    <citation type="submission" date="2020-11" db="EMBL/GenBank/DDBJ databases">
        <authorList>
            <consortium name="DOE Joint Genome Institute"/>
            <person name="Kuo A."/>
            <person name="Miyauchi S."/>
            <person name="Kiss E."/>
            <person name="Drula E."/>
            <person name="Kohler A."/>
            <person name="Sanchez-Garcia M."/>
            <person name="Andreopoulos B."/>
            <person name="Barry K.W."/>
            <person name="Bonito G."/>
            <person name="Buee M."/>
            <person name="Carver A."/>
            <person name="Chen C."/>
            <person name="Cichocki N."/>
            <person name="Clum A."/>
            <person name="Culley D."/>
            <person name="Crous P.W."/>
            <person name="Fauchery L."/>
            <person name="Girlanda M."/>
            <person name="Hayes R."/>
            <person name="Keri Z."/>
            <person name="Labutti K."/>
            <person name="Lipzen A."/>
            <person name="Lombard V."/>
            <person name="Magnuson J."/>
            <person name="Maillard F."/>
            <person name="Morin E."/>
            <person name="Murat C."/>
            <person name="Nolan M."/>
            <person name="Ohm R."/>
            <person name="Pangilinan J."/>
            <person name="Pereira M."/>
            <person name="Perotto S."/>
            <person name="Peter M."/>
            <person name="Riley R."/>
            <person name="Sitrit Y."/>
            <person name="Stielow B."/>
            <person name="Szollosi G."/>
            <person name="Zifcakova L."/>
            <person name="Stursova M."/>
            <person name="Spatafora J.W."/>
            <person name="Tedersoo L."/>
            <person name="Vaario L.-M."/>
            <person name="Yamada A."/>
            <person name="Yan M."/>
            <person name="Wang P."/>
            <person name="Xu J."/>
            <person name="Bruns T."/>
            <person name="Baldrian P."/>
            <person name="Vilgalys R."/>
            <person name="Henrissat B."/>
            <person name="Grigoriev I.V."/>
            <person name="Hibbett D."/>
            <person name="Nagy L.G."/>
            <person name="Martin F.M."/>
        </authorList>
    </citation>
    <scope>NUCLEOTIDE SEQUENCE</scope>
    <source>
        <strain evidence="3">UH-Tt-Lm1</strain>
    </source>
</reference>
<evidence type="ECO:0000256" key="1">
    <source>
        <dbReference type="SAM" id="MobiDB-lite"/>
    </source>
</evidence>
<feature type="transmembrane region" description="Helical" evidence="2">
    <location>
        <begin position="496"/>
        <end position="515"/>
    </location>
</feature>
<gene>
    <name evidence="3" type="ORF">BJ322DRAFT_675737</name>
</gene>
<keyword evidence="2" id="KW-1133">Transmembrane helix</keyword>
<feature type="region of interest" description="Disordered" evidence="1">
    <location>
        <begin position="179"/>
        <end position="212"/>
    </location>
</feature>
<protein>
    <submittedName>
        <fullName evidence="3">Uncharacterized protein</fullName>
    </submittedName>
</protein>
<proteinExistence type="predicted"/>
<feature type="region of interest" description="Disordered" evidence="1">
    <location>
        <begin position="249"/>
        <end position="273"/>
    </location>
</feature>
<dbReference type="OrthoDB" id="3247214at2759"/>
<keyword evidence="2" id="KW-0812">Transmembrane</keyword>
<accession>A0A9P6HH28</accession>
<organism evidence="3 4">
    <name type="scientific">Thelephora terrestris</name>
    <dbReference type="NCBI Taxonomy" id="56493"/>
    <lineage>
        <taxon>Eukaryota</taxon>
        <taxon>Fungi</taxon>
        <taxon>Dikarya</taxon>
        <taxon>Basidiomycota</taxon>
        <taxon>Agaricomycotina</taxon>
        <taxon>Agaricomycetes</taxon>
        <taxon>Thelephorales</taxon>
        <taxon>Thelephoraceae</taxon>
        <taxon>Thelephora</taxon>
    </lineage>
</organism>
<keyword evidence="4" id="KW-1185">Reference proteome</keyword>
<comment type="caution">
    <text evidence="3">The sequence shown here is derived from an EMBL/GenBank/DDBJ whole genome shotgun (WGS) entry which is preliminary data.</text>
</comment>
<keyword evidence="2" id="KW-0472">Membrane</keyword>
<feature type="region of interest" description="Disordered" evidence="1">
    <location>
        <begin position="1"/>
        <end position="167"/>
    </location>
</feature>
<dbReference type="Proteomes" id="UP000736335">
    <property type="component" value="Unassembled WGS sequence"/>
</dbReference>
<sequence length="727" mass="80053">MSSKESDQPSDPQPPSTSTPRFVGLRHLLRTFSTPDTKTSTIPSGPEPEPEPPRSDSPVDDEQPQTKDQDDAEGVASPTPLQRFWRHARTRTSGFDDASPSRWSAPEPHVTTEHASRSPTLSRSPSTAAEELDAVSSMPATPITPPEGSSSSTPLSEGEYPTPTSLAQRIHSIIASTPTATYQPMALESPTTPNDRRSLPQSPVQGPSNLLSPMADSRLLSFLHSPRLMNSPGLGQPSVFSVLERLQSPMSRNRELPPDSNDEQDSRGMEVADDGSSLMLCSPLIPQRDSLVEIAETEYVSYNEAGRAVAESYRSPLRQIYTVDDIHEESESDDGQGSSEMRQDSTVGDRGVGSSQTTDEDSAEAPGDGEGRPGDAPGTESRSIFRWPWSKTEEERRAEQKAKEEKQKAEAKAKEEQKLKKKNEKLVWVPSPINISLQTMWWGYRIYFPPPVLEVLNNKQLEAAKRAAMITSALQWLLDHVPVALIPPQFQLGLTLLRGLIPLLGYIGSFIAWSWSAIRVFDRGCGVTLTATWLLPIAIIPGTWQAYEVPATPQLTQGEVPSQPDPNETSNVVSVETQKEEAPVEKETLGEAGDVPKPTGSTSQKPDVYMDEAWGSSSCTSNYQTPQGYWDPSFSGVWVPPEHGYPNPMYSNSSSFYYAQSHYPPGAYFTPNPDYATPTYGYYQPVHPEQTPQMYNTTTYDFIAPPPVVMQTVPLPSSRPNTPPRRR</sequence>
<feature type="compositionally biased region" description="Basic and acidic residues" evidence="1">
    <location>
        <begin position="391"/>
        <end position="416"/>
    </location>
</feature>
<evidence type="ECO:0000256" key="2">
    <source>
        <dbReference type="SAM" id="Phobius"/>
    </source>
</evidence>
<feature type="transmembrane region" description="Helical" evidence="2">
    <location>
        <begin position="527"/>
        <end position="547"/>
    </location>
</feature>
<feature type="compositionally biased region" description="Low complexity" evidence="1">
    <location>
        <begin position="117"/>
        <end position="128"/>
    </location>
</feature>
<dbReference type="EMBL" id="WIUZ02000005">
    <property type="protein sequence ID" value="KAF9786799.1"/>
    <property type="molecule type" value="Genomic_DNA"/>
</dbReference>
<evidence type="ECO:0000313" key="3">
    <source>
        <dbReference type="EMBL" id="KAF9786799.1"/>
    </source>
</evidence>
<feature type="compositionally biased region" description="Polar residues" evidence="1">
    <location>
        <begin position="555"/>
        <end position="576"/>
    </location>
</feature>
<feature type="region of interest" description="Disordered" evidence="1">
    <location>
        <begin position="327"/>
        <end position="416"/>
    </location>
</feature>
<reference evidence="3" key="1">
    <citation type="journal article" date="2020" name="Nat. Commun.">
        <title>Large-scale genome sequencing of mycorrhizal fungi provides insights into the early evolution of symbiotic traits.</title>
        <authorList>
            <person name="Miyauchi S."/>
            <person name="Kiss E."/>
            <person name="Kuo A."/>
            <person name="Drula E."/>
            <person name="Kohler A."/>
            <person name="Sanchez-Garcia M."/>
            <person name="Morin E."/>
            <person name="Andreopoulos B."/>
            <person name="Barry K.W."/>
            <person name="Bonito G."/>
            <person name="Buee M."/>
            <person name="Carver A."/>
            <person name="Chen C."/>
            <person name="Cichocki N."/>
            <person name="Clum A."/>
            <person name="Culley D."/>
            <person name="Crous P.W."/>
            <person name="Fauchery L."/>
            <person name="Girlanda M."/>
            <person name="Hayes R.D."/>
            <person name="Keri Z."/>
            <person name="LaButti K."/>
            <person name="Lipzen A."/>
            <person name="Lombard V."/>
            <person name="Magnuson J."/>
            <person name="Maillard F."/>
            <person name="Murat C."/>
            <person name="Nolan M."/>
            <person name="Ohm R.A."/>
            <person name="Pangilinan J."/>
            <person name="Pereira M.F."/>
            <person name="Perotto S."/>
            <person name="Peter M."/>
            <person name="Pfister S."/>
            <person name="Riley R."/>
            <person name="Sitrit Y."/>
            <person name="Stielow J.B."/>
            <person name="Szollosi G."/>
            <person name="Zifcakova L."/>
            <person name="Stursova M."/>
            <person name="Spatafora J.W."/>
            <person name="Tedersoo L."/>
            <person name="Vaario L.M."/>
            <person name="Yamada A."/>
            <person name="Yan M."/>
            <person name="Wang P."/>
            <person name="Xu J."/>
            <person name="Bruns T."/>
            <person name="Baldrian P."/>
            <person name="Vilgalys R."/>
            <person name="Dunand C."/>
            <person name="Henrissat B."/>
            <person name="Grigoriev I.V."/>
            <person name="Hibbett D."/>
            <person name="Nagy L.G."/>
            <person name="Martin F.M."/>
        </authorList>
    </citation>
    <scope>NUCLEOTIDE SEQUENCE</scope>
    <source>
        <strain evidence="3">UH-Tt-Lm1</strain>
    </source>
</reference>